<proteinExistence type="predicted"/>
<dbReference type="PANTHER" id="PTHR12231">
    <property type="entry name" value="CTX-RELATED TYPE I TRANSMEMBRANE PROTEIN"/>
    <property type="match status" value="1"/>
</dbReference>
<dbReference type="SUPFAM" id="SSF48726">
    <property type="entry name" value="Immunoglobulin"/>
    <property type="match status" value="2"/>
</dbReference>
<dbReference type="EMBL" id="HG994586">
    <property type="protein sequence ID" value="CAF3008678.1"/>
    <property type="molecule type" value="Genomic_DNA"/>
</dbReference>
<dbReference type="GO" id="GO:0043005">
    <property type="term" value="C:neuron projection"/>
    <property type="evidence" value="ECO:0007669"/>
    <property type="project" value="TreeGrafter"/>
</dbReference>
<feature type="domain" description="Ig-like" evidence="5">
    <location>
        <begin position="25"/>
        <end position="124"/>
    </location>
</feature>
<name>A0A7R8HDG4_LEPSM</name>
<dbReference type="InterPro" id="IPR051170">
    <property type="entry name" value="Neural/epithelial_adhesion"/>
</dbReference>
<dbReference type="PANTHER" id="PTHR12231:SF253">
    <property type="entry name" value="DPR-INTERACTING PROTEIN ETA, ISOFORM B-RELATED"/>
    <property type="match status" value="1"/>
</dbReference>
<evidence type="ECO:0000313" key="7">
    <source>
        <dbReference type="Proteomes" id="UP000675881"/>
    </source>
</evidence>
<dbReference type="InterPro" id="IPR003599">
    <property type="entry name" value="Ig_sub"/>
</dbReference>
<dbReference type="Pfam" id="PF07686">
    <property type="entry name" value="V-set"/>
    <property type="match status" value="1"/>
</dbReference>
<feature type="domain" description="Ig-like" evidence="5">
    <location>
        <begin position="127"/>
        <end position="184"/>
    </location>
</feature>
<protein>
    <submittedName>
        <fullName evidence="6">HNT</fullName>
    </submittedName>
</protein>
<keyword evidence="1" id="KW-0732">Signal</keyword>
<gene>
    <name evidence="6" type="ORF">LSAA_12823</name>
</gene>
<evidence type="ECO:0000313" key="6">
    <source>
        <dbReference type="EMBL" id="CAF3008678.1"/>
    </source>
</evidence>
<dbReference type="Gene3D" id="2.60.40.10">
    <property type="entry name" value="Immunoglobulins"/>
    <property type="match status" value="2"/>
</dbReference>
<dbReference type="SMART" id="SM00409">
    <property type="entry name" value="IG"/>
    <property type="match status" value="1"/>
</dbReference>
<keyword evidence="2" id="KW-0677">Repeat</keyword>
<dbReference type="Proteomes" id="UP000675881">
    <property type="component" value="Chromosome 7"/>
</dbReference>
<dbReference type="InterPro" id="IPR003598">
    <property type="entry name" value="Ig_sub2"/>
</dbReference>
<dbReference type="PROSITE" id="PS50835">
    <property type="entry name" value="IG_LIKE"/>
    <property type="match status" value="2"/>
</dbReference>
<dbReference type="InterPro" id="IPR013783">
    <property type="entry name" value="Ig-like_fold"/>
</dbReference>
<evidence type="ECO:0000256" key="1">
    <source>
        <dbReference type="ARBA" id="ARBA00022729"/>
    </source>
</evidence>
<accession>A0A7R8HDG4</accession>
<evidence type="ECO:0000256" key="4">
    <source>
        <dbReference type="ARBA" id="ARBA00023319"/>
    </source>
</evidence>
<evidence type="ECO:0000256" key="3">
    <source>
        <dbReference type="ARBA" id="ARBA00023157"/>
    </source>
</evidence>
<keyword evidence="4" id="KW-0393">Immunoglobulin domain</keyword>
<reference evidence="6" key="1">
    <citation type="submission" date="2021-02" db="EMBL/GenBank/DDBJ databases">
        <authorList>
            <person name="Bekaert M."/>
        </authorList>
    </citation>
    <scope>NUCLEOTIDE SEQUENCE</scope>
    <source>
        <strain evidence="6">IoA-00</strain>
    </source>
</reference>
<dbReference type="OrthoDB" id="6342598at2759"/>
<evidence type="ECO:0000256" key="2">
    <source>
        <dbReference type="ARBA" id="ARBA00022737"/>
    </source>
</evidence>
<keyword evidence="3" id="KW-1015">Disulfide bond</keyword>
<sequence>MVLKLLGKRRTPHSIENTAVGRSEPRHTDIVQNVTVVQGRDALLSCHVENVENYKIAWVRVKTQTILSLNNKLISRNHRFEVSTTDSKEWNLKIRNVKPSDRGWYMCQINTDPMKSQTGYLEITQPPRILVTGTSSDLTINEGYPARLTCYASGHPMPTITWKREDGQPISKQRICKDLIIYNL</sequence>
<keyword evidence="7" id="KW-1185">Reference proteome</keyword>
<dbReference type="AlphaFoldDB" id="A0A7R8HDG4"/>
<evidence type="ECO:0000259" key="5">
    <source>
        <dbReference type="PROSITE" id="PS50835"/>
    </source>
</evidence>
<dbReference type="Pfam" id="PF13927">
    <property type="entry name" value="Ig_3"/>
    <property type="match status" value="1"/>
</dbReference>
<dbReference type="InterPro" id="IPR036179">
    <property type="entry name" value="Ig-like_dom_sf"/>
</dbReference>
<organism evidence="6 7">
    <name type="scientific">Lepeophtheirus salmonis</name>
    <name type="common">Salmon louse</name>
    <name type="synonym">Caligus salmonis</name>
    <dbReference type="NCBI Taxonomy" id="72036"/>
    <lineage>
        <taxon>Eukaryota</taxon>
        <taxon>Metazoa</taxon>
        <taxon>Ecdysozoa</taxon>
        <taxon>Arthropoda</taxon>
        <taxon>Crustacea</taxon>
        <taxon>Multicrustacea</taxon>
        <taxon>Hexanauplia</taxon>
        <taxon>Copepoda</taxon>
        <taxon>Siphonostomatoida</taxon>
        <taxon>Caligidae</taxon>
        <taxon>Lepeophtheirus</taxon>
    </lineage>
</organism>
<dbReference type="InterPro" id="IPR013106">
    <property type="entry name" value="Ig_V-set"/>
</dbReference>
<dbReference type="InterPro" id="IPR007110">
    <property type="entry name" value="Ig-like_dom"/>
</dbReference>
<dbReference type="SMART" id="SM00408">
    <property type="entry name" value="IGc2"/>
    <property type="match status" value="1"/>
</dbReference>